<dbReference type="InterPro" id="IPR004383">
    <property type="entry name" value="rRNA_lsu_MTrfase_RlmN/Cfr"/>
</dbReference>
<dbReference type="SFLD" id="SFLDG01062">
    <property type="entry name" value="methyltransferase_(Class_A)"/>
    <property type="match status" value="1"/>
</dbReference>
<evidence type="ECO:0000256" key="2">
    <source>
        <dbReference type="ARBA" id="ARBA00004496"/>
    </source>
</evidence>
<evidence type="ECO:0000256" key="1">
    <source>
        <dbReference type="ARBA" id="ARBA00001966"/>
    </source>
</evidence>
<dbReference type="GO" id="GO:0070475">
    <property type="term" value="P:rRNA base methylation"/>
    <property type="evidence" value="ECO:0007669"/>
    <property type="project" value="InterPro"/>
</dbReference>
<dbReference type="Pfam" id="PF04055">
    <property type="entry name" value="Radical_SAM"/>
    <property type="match status" value="1"/>
</dbReference>
<evidence type="ECO:0000256" key="6">
    <source>
        <dbReference type="ARBA" id="ARBA00022603"/>
    </source>
</evidence>
<sequence>MLALNEQRLEDLEKTLKDLGQASFRGRQLFEYFHKQLGKDLDTCSTLPKSLRENLGDLPLKSVDIAHTFASKKDQTKKFLFRLEDQRLIEGVLMKNNYGYSQCISTQVGCRMGCHFCASTKNGLVRNLSPYEMLGQIYETTRRYGKIHSIILMGSGEPLDNLENVLIFMDILNSPLGYPMSYRNMTLSTCGLVPGILQLAHQDRKVNLALSLHSPFQKIREGMMPIAKRYDLKEIFQALDQYTDQLGRRVSYEYTLIDGVNNREEDLEELKKLLKNRLHHLNLIPLNPIDEYGEDRPERAKVLYFKKRCEDMGLNVTIRREQGGDINASCGQLRQKFEEEEGL</sequence>
<dbReference type="Gene3D" id="1.10.150.530">
    <property type="match status" value="1"/>
</dbReference>
<dbReference type="Proteomes" id="UP000377798">
    <property type="component" value="Unassembled WGS sequence"/>
</dbReference>
<dbReference type="InterPro" id="IPR040072">
    <property type="entry name" value="Methyltransferase_A"/>
</dbReference>
<dbReference type="PANTHER" id="PTHR30544:SF5">
    <property type="entry name" value="RADICAL SAM CORE DOMAIN-CONTAINING PROTEIN"/>
    <property type="match status" value="1"/>
</dbReference>
<keyword evidence="11" id="KW-0411">Iron-sulfur</keyword>
<dbReference type="GO" id="GO:0051539">
    <property type="term" value="F:4 iron, 4 sulfur cluster binding"/>
    <property type="evidence" value="ECO:0007669"/>
    <property type="project" value="UniProtKB-KW"/>
</dbReference>
<keyword evidence="3" id="KW-0004">4Fe-4S</keyword>
<comment type="subcellular location">
    <subcellularLocation>
        <location evidence="2">Cytoplasm</location>
    </subcellularLocation>
</comment>
<keyword evidence="9" id="KW-0479">Metal-binding</keyword>
<evidence type="ECO:0000256" key="11">
    <source>
        <dbReference type="ARBA" id="ARBA00023014"/>
    </source>
</evidence>
<name>A0A8H2QXX6_9FIRM</name>
<evidence type="ECO:0000256" key="9">
    <source>
        <dbReference type="ARBA" id="ARBA00022723"/>
    </source>
</evidence>
<comment type="cofactor">
    <cofactor evidence="1">
        <name>[4Fe-4S] cluster</name>
        <dbReference type="ChEBI" id="CHEBI:49883"/>
    </cofactor>
</comment>
<dbReference type="InterPro" id="IPR013785">
    <property type="entry name" value="Aldolase_TIM"/>
</dbReference>
<dbReference type="PANTHER" id="PTHR30544">
    <property type="entry name" value="23S RRNA METHYLTRANSFERASE"/>
    <property type="match status" value="1"/>
</dbReference>
<dbReference type="EMBL" id="CAACYI010000001">
    <property type="protein sequence ID" value="VFB16229.1"/>
    <property type="molecule type" value="Genomic_DNA"/>
</dbReference>
<dbReference type="SUPFAM" id="SSF102114">
    <property type="entry name" value="Radical SAM enzymes"/>
    <property type="match status" value="1"/>
</dbReference>
<dbReference type="AlphaFoldDB" id="A0A8H2QXX6"/>
<evidence type="ECO:0000256" key="4">
    <source>
        <dbReference type="ARBA" id="ARBA00022490"/>
    </source>
</evidence>
<organism evidence="13 14">
    <name type="scientific">Urinicoccus massiliensis</name>
    <dbReference type="NCBI Taxonomy" id="1723382"/>
    <lineage>
        <taxon>Bacteria</taxon>
        <taxon>Bacillati</taxon>
        <taxon>Bacillota</taxon>
        <taxon>Tissierellia</taxon>
        <taxon>Tissierellales</taxon>
        <taxon>Peptoniphilaceae</taxon>
        <taxon>Urinicoccus</taxon>
    </lineage>
</organism>
<dbReference type="NCBIfam" id="TIGR00048">
    <property type="entry name" value="rRNA_mod_RlmN"/>
    <property type="match status" value="1"/>
</dbReference>
<dbReference type="GO" id="GO:0046872">
    <property type="term" value="F:metal ion binding"/>
    <property type="evidence" value="ECO:0007669"/>
    <property type="project" value="UniProtKB-KW"/>
</dbReference>
<keyword evidence="5" id="KW-0698">rRNA processing</keyword>
<keyword evidence="14" id="KW-1185">Reference proteome</keyword>
<dbReference type="GO" id="GO:0005737">
    <property type="term" value="C:cytoplasm"/>
    <property type="evidence" value="ECO:0007669"/>
    <property type="project" value="UniProtKB-SubCell"/>
</dbReference>
<keyword evidence="4" id="KW-0963">Cytoplasm</keyword>
<dbReference type="Gene3D" id="3.20.20.70">
    <property type="entry name" value="Aldolase class I"/>
    <property type="match status" value="1"/>
</dbReference>
<evidence type="ECO:0000256" key="8">
    <source>
        <dbReference type="ARBA" id="ARBA00022691"/>
    </source>
</evidence>
<evidence type="ECO:0000256" key="7">
    <source>
        <dbReference type="ARBA" id="ARBA00022679"/>
    </source>
</evidence>
<dbReference type="GO" id="GO:0030488">
    <property type="term" value="P:tRNA methylation"/>
    <property type="evidence" value="ECO:0007669"/>
    <property type="project" value="InterPro"/>
</dbReference>
<dbReference type="PROSITE" id="PS51918">
    <property type="entry name" value="RADICAL_SAM"/>
    <property type="match status" value="1"/>
</dbReference>
<evidence type="ECO:0000256" key="5">
    <source>
        <dbReference type="ARBA" id="ARBA00022552"/>
    </source>
</evidence>
<evidence type="ECO:0000259" key="12">
    <source>
        <dbReference type="PROSITE" id="PS51918"/>
    </source>
</evidence>
<dbReference type="SFLD" id="SFLDS00029">
    <property type="entry name" value="Radical_SAM"/>
    <property type="match status" value="1"/>
</dbReference>
<keyword evidence="10" id="KW-0408">Iron</keyword>
<dbReference type="GO" id="GO:0008173">
    <property type="term" value="F:RNA methyltransferase activity"/>
    <property type="evidence" value="ECO:0007669"/>
    <property type="project" value="InterPro"/>
</dbReference>
<dbReference type="EC" id="2.1.1.192" evidence="13"/>
<evidence type="ECO:0000256" key="10">
    <source>
        <dbReference type="ARBA" id="ARBA00023004"/>
    </source>
</evidence>
<dbReference type="InterPro" id="IPR058240">
    <property type="entry name" value="rSAM_sf"/>
</dbReference>
<comment type="caution">
    <text evidence="13">The sequence shown here is derived from an EMBL/GenBank/DDBJ whole genome shotgun (WGS) entry which is preliminary data.</text>
</comment>
<feature type="domain" description="Radical SAM core" evidence="12">
    <location>
        <begin position="96"/>
        <end position="325"/>
    </location>
</feature>
<dbReference type="PIRSF" id="PIRSF006004">
    <property type="entry name" value="CHP00048"/>
    <property type="match status" value="1"/>
</dbReference>
<evidence type="ECO:0000256" key="3">
    <source>
        <dbReference type="ARBA" id="ARBA00022485"/>
    </source>
</evidence>
<keyword evidence="6 13" id="KW-0489">Methyltransferase</keyword>
<protein>
    <submittedName>
        <fullName evidence="13">Ribosomal RNA large subunit methyltransferase N</fullName>
        <ecNumber evidence="13">2.1.1.192</ecNumber>
    </submittedName>
</protein>
<evidence type="ECO:0000313" key="14">
    <source>
        <dbReference type="Proteomes" id="UP000377798"/>
    </source>
</evidence>
<dbReference type="SFLD" id="SFLDF00275">
    <property type="entry name" value="adenosine_C2_methyltransferase"/>
    <property type="match status" value="1"/>
</dbReference>
<dbReference type="InterPro" id="IPR027492">
    <property type="entry name" value="RNA_MTrfase_RlmN"/>
</dbReference>
<dbReference type="FunFam" id="3.20.20.70:FF:000014">
    <property type="entry name" value="Probable dual-specificity RNA methyltransferase RlmN"/>
    <property type="match status" value="1"/>
</dbReference>
<keyword evidence="8" id="KW-0949">S-adenosyl-L-methionine</keyword>
<keyword evidence="7 13" id="KW-0808">Transferase</keyword>
<reference evidence="13 14" key="1">
    <citation type="submission" date="2019-02" db="EMBL/GenBank/DDBJ databases">
        <authorList>
            <consortium name="Pathogen Informatics"/>
        </authorList>
    </citation>
    <scope>NUCLEOTIDE SEQUENCE [LARGE SCALE GENOMIC DNA]</scope>
    <source>
        <strain evidence="13 14">3012STDY7089603</strain>
    </source>
</reference>
<dbReference type="RefSeq" id="WP_131748787.1">
    <property type="nucleotide sequence ID" value="NZ_CAACYI010000001.1"/>
</dbReference>
<evidence type="ECO:0000313" key="13">
    <source>
        <dbReference type="EMBL" id="VFB16229.1"/>
    </source>
</evidence>
<accession>A0A8H2QXX6</accession>
<dbReference type="InterPro" id="IPR007197">
    <property type="entry name" value="rSAM"/>
</dbReference>
<gene>
    <name evidence="13" type="primary">rlmN</name>
    <name evidence="13" type="ORF">NCTC13150_00747</name>
</gene>
<proteinExistence type="predicted"/>
<dbReference type="CDD" id="cd01335">
    <property type="entry name" value="Radical_SAM"/>
    <property type="match status" value="1"/>
</dbReference>